<protein>
    <submittedName>
        <fullName evidence="1">Uncharacterized protein</fullName>
    </submittedName>
</protein>
<reference evidence="1" key="1">
    <citation type="journal article" date="2020" name="Nature">
        <title>Giant virus diversity and host interactions through global metagenomics.</title>
        <authorList>
            <person name="Schulz F."/>
            <person name="Roux S."/>
            <person name="Paez-Espino D."/>
            <person name="Jungbluth S."/>
            <person name="Walsh D.A."/>
            <person name="Denef V.J."/>
            <person name="McMahon K.D."/>
            <person name="Konstantinidis K.T."/>
            <person name="Eloe-Fadrosh E.A."/>
            <person name="Kyrpides N.C."/>
            <person name="Woyke T."/>
        </authorList>
    </citation>
    <scope>NUCLEOTIDE SEQUENCE</scope>
    <source>
        <strain evidence="1">GVMAG-S-1021933-23</strain>
    </source>
</reference>
<accession>A0A6C0AF59</accession>
<dbReference type="EMBL" id="MN740597">
    <property type="protein sequence ID" value="QHS78399.1"/>
    <property type="molecule type" value="Genomic_DNA"/>
</dbReference>
<sequence>MKMNKKRIHEEDEVIEYVKNNKILYNSINASIYLSELEIDYDFDTTEEALKKLIKIIIRVFSKFFPNLNIEKIKQKEDMYYEGKKILKILGLSGDFMDNNLNYENVGFGLFRDSLSLFIDSFLNKFTFDENYVKFKIDNGEIIFYDDEDEEEEDITENLEKMKLK</sequence>
<evidence type="ECO:0000313" key="1">
    <source>
        <dbReference type="EMBL" id="QHS78399.1"/>
    </source>
</evidence>
<dbReference type="AlphaFoldDB" id="A0A6C0AF59"/>
<organism evidence="1">
    <name type="scientific">viral metagenome</name>
    <dbReference type="NCBI Taxonomy" id="1070528"/>
    <lineage>
        <taxon>unclassified sequences</taxon>
        <taxon>metagenomes</taxon>
        <taxon>organismal metagenomes</taxon>
    </lineage>
</organism>
<name>A0A6C0AF59_9ZZZZ</name>
<proteinExistence type="predicted"/>